<comment type="caution">
    <text evidence="1">The sequence shown here is derived from an EMBL/GenBank/DDBJ whole genome shotgun (WGS) entry which is preliminary data.</text>
</comment>
<gene>
    <name evidence="1" type="ORF">KEU06_28070</name>
</gene>
<evidence type="ECO:0000313" key="2">
    <source>
        <dbReference type="Proteomes" id="UP000680348"/>
    </source>
</evidence>
<protein>
    <submittedName>
        <fullName evidence="1">Uncharacterized protein</fullName>
    </submittedName>
</protein>
<dbReference type="EMBL" id="JAGWCR010000026">
    <property type="protein sequence ID" value="MBS3652450.1"/>
    <property type="molecule type" value="Genomic_DNA"/>
</dbReference>
<reference evidence="1" key="1">
    <citation type="submission" date="2021-04" db="EMBL/GenBank/DDBJ databases">
        <title>Pseudaminobacter soli sp. nov., isolated from paddy soil contaminated by heavy metals.</title>
        <authorList>
            <person name="Zhang K."/>
        </authorList>
    </citation>
    <scope>NUCLEOTIDE SEQUENCE</scope>
    <source>
        <strain evidence="1">19-2017</strain>
    </source>
</reference>
<organism evidence="1 2">
    <name type="scientific">Pseudaminobacter soli</name>
    <name type="common">ex Zhang et al. 2022</name>
    <dbReference type="NCBI Taxonomy" id="2831468"/>
    <lineage>
        <taxon>Bacteria</taxon>
        <taxon>Pseudomonadati</taxon>
        <taxon>Pseudomonadota</taxon>
        <taxon>Alphaproteobacteria</taxon>
        <taxon>Hyphomicrobiales</taxon>
        <taxon>Phyllobacteriaceae</taxon>
        <taxon>Pseudaminobacter</taxon>
    </lineage>
</organism>
<proteinExistence type="predicted"/>
<sequence length="154" mass="17018">MAGRRTTAEAVEDFLESTPKSWALSLARAAREIRNVVPHCELTDRELADLVASHALAMGFPVLLFDTTAPEIGRRVPGGDTAPGRPGGKVIAFVPELQRAAYQITRDQKKANRLVERVLTLAISTIDHRPQDQSVEEWLLGLIRNFGSPSRTRH</sequence>
<name>A0A942E6Y0_9HYPH</name>
<keyword evidence="2" id="KW-1185">Reference proteome</keyword>
<evidence type="ECO:0000313" key="1">
    <source>
        <dbReference type="EMBL" id="MBS3652450.1"/>
    </source>
</evidence>
<dbReference type="Gene3D" id="1.20.140.160">
    <property type="match status" value="1"/>
</dbReference>
<accession>A0A942E6Y0</accession>
<dbReference type="RefSeq" id="WP_188258002.1">
    <property type="nucleotide sequence ID" value="NZ_JABVCF010000026.1"/>
</dbReference>
<dbReference type="Proteomes" id="UP000680348">
    <property type="component" value="Unassembled WGS sequence"/>
</dbReference>
<dbReference type="AlphaFoldDB" id="A0A942E6Y0"/>